<organism evidence="2 3">
    <name type="scientific">Zymomonas mobilis subsp. mobilis (strain ATCC 10988 / DSM 424 / LMG 404 / NCIMB 8938 / NRRL B-806 / ZM1)</name>
    <dbReference type="NCBI Taxonomy" id="555217"/>
    <lineage>
        <taxon>Bacteria</taxon>
        <taxon>Pseudomonadati</taxon>
        <taxon>Pseudomonadota</taxon>
        <taxon>Alphaproteobacteria</taxon>
        <taxon>Sphingomonadales</taxon>
        <taxon>Zymomonadaceae</taxon>
        <taxon>Zymomonas</taxon>
    </lineage>
</organism>
<proteinExistence type="predicted"/>
<dbReference type="KEGG" id="zmm:Zmob_1683"/>
<dbReference type="EMBL" id="CP002850">
    <property type="protein sequence ID" value="AEH63497.1"/>
    <property type="molecule type" value="Genomic_DNA"/>
</dbReference>
<dbReference type="RefSeq" id="WP_014501208.1">
    <property type="nucleotide sequence ID" value="NC_017262.1"/>
</dbReference>
<name>A0A0H3G8M5_ZYMMA</name>
<dbReference type="InterPro" id="IPR036206">
    <property type="entry name" value="ThiamineP_synth_sf"/>
</dbReference>
<dbReference type="Gene3D" id="3.20.20.70">
    <property type="entry name" value="Aldolase class I"/>
    <property type="match status" value="1"/>
</dbReference>
<protein>
    <submittedName>
        <fullName evidence="2">Thiamine monophosphate synthase</fullName>
    </submittedName>
</protein>
<gene>
    <name evidence="2" type="ordered locus">Zmob_1683</name>
</gene>
<accession>A0A0H3G8M5</accession>
<dbReference type="GO" id="GO:0009228">
    <property type="term" value="P:thiamine biosynthetic process"/>
    <property type="evidence" value="ECO:0007669"/>
    <property type="project" value="UniProtKB-KW"/>
</dbReference>
<dbReference type="Pfam" id="PF02581">
    <property type="entry name" value="TMP-TENI"/>
    <property type="match status" value="1"/>
</dbReference>
<feature type="domain" description="Thiamine phosphate synthase/TenI" evidence="1">
    <location>
        <begin position="22"/>
        <end position="166"/>
    </location>
</feature>
<evidence type="ECO:0000259" key="1">
    <source>
        <dbReference type="Pfam" id="PF02581"/>
    </source>
</evidence>
<dbReference type="HOGENOM" id="CLU_018272_2_1_5"/>
<dbReference type="InterPro" id="IPR013785">
    <property type="entry name" value="Aldolase_TIM"/>
</dbReference>
<dbReference type="eggNOG" id="COG0352">
    <property type="taxonomic scope" value="Bacteria"/>
</dbReference>
<dbReference type="Proteomes" id="UP000001494">
    <property type="component" value="Chromosome"/>
</dbReference>
<dbReference type="AlphaFoldDB" id="A0A0H3G8M5"/>
<dbReference type="InterPro" id="IPR022998">
    <property type="entry name" value="ThiamineP_synth_TenI"/>
</dbReference>
<evidence type="ECO:0000313" key="3">
    <source>
        <dbReference type="Proteomes" id="UP000001494"/>
    </source>
</evidence>
<dbReference type="CDD" id="cd00564">
    <property type="entry name" value="TMP_TenI"/>
    <property type="match status" value="1"/>
</dbReference>
<evidence type="ECO:0000313" key="2">
    <source>
        <dbReference type="EMBL" id="AEH63497.1"/>
    </source>
</evidence>
<dbReference type="SUPFAM" id="SSF51391">
    <property type="entry name" value="Thiamin phosphate synthase"/>
    <property type="match status" value="1"/>
</dbReference>
<sequence>MNDKLKNTWPRLWLMTDERFGDGLLEAVKKLPQGSGIVFRHYRLPFKIRKNLFEKIQRIAKKRKLVLFLAGSARLAAAWKADGVHGRFSSQRTARPLLRSQAVHNRRDSIMCRKVDFVFLSPLFSTRSHPGKPFLGRVKFLQLKRSIRQKVFALGGINAKTIRALPACDGFSGIDIWQDDQFRHHRLWSFWANQQR</sequence>
<reference evidence="2 3" key="1">
    <citation type="journal article" date="2011" name="J. Bacteriol.">
        <title>Genome sequence of the ethanol-producing Zymomonas mobilis subsp. mobilis lectotype strain ATCC 10988.</title>
        <authorList>
            <person name="Pappas K.M."/>
            <person name="Kouvelis V.N."/>
            <person name="Saunders E."/>
            <person name="Brettin T.S."/>
            <person name="Bruce D."/>
            <person name="Detter C."/>
            <person name="Balakireva M."/>
            <person name="Han C.S."/>
            <person name="Savvakis G."/>
            <person name="Kyrpides N.C."/>
            <person name="Typas M.A."/>
        </authorList>
    </citation>
    <scope>NUCLEOTIDE SEQUENCE [LARGE SCALE GENOMIC DNA]</scope>
    <source>
        <strain evidence="3">ATCC 10988 / DSM 424 / CCUG 17860 / LMG 404 / NCIMB 8938 / NRRL B-806 / ZM1</strain>
    </source>
</reference>
<dbReference type="OrthoDB" id="8446047at2"/>